<dbReference type="KEGG" id="mes:Meso_0349"/>
<dbReference type="eggNOG" id="COG3576">
    <property type="taxonomic scope" value="Bacteria"/>
</dbReference>
<proteinExistence type="predicted"/>
<accession>Q11LH2</accession>
<dbReference type="HOGENOM" id="CLU_114954_1_0_5"/>
<organism evidence="1">
    <name type="scientific">Chelativorans sp. (strain BNC1)</name>
    <dbReference type="NCBI Taxonomy" id="266779"/>
    <lineage>
        <taxon>Bacteria</taxon>
        <taxon>Pseudomonadati</taxon>
        <taxon>Pseudomonadota</taxon>
        <taxon>Alphaproteobacteria</taxon>
        <taxon>Hyphomicrobiales</taxon>
        <taxon>Phyllobacteriaceae</taxon>
        <taxon>Chelativorans</taxon>
    </lineage>
</organism>
<dbReference type="OrthoDB" id="2618648at2"/>
<evidence type="ECO:0000313" key="1">
    <source>
        <dbReference type="EMBL" id="ABG61753.1"/>
    </source>
</evidence>
<gene>
    <name evidence="1" type="ordered locus">Meso_0349</name>
</gene>
<sequence>MPRASQPHTPDIDLAARRAYAAEGGTSGVLTPELAAFCQSGLSVIVAVCRPAEAPVAGLGCGCLILPEDRMRLLLPRPGNEALLAMVERGAGIAVTFSQPVTHRSIQVKGSRAVVTMPDEGDRLEAVRQSQGMRWELVEVGYPPAFAEAFCSVDPDTVVAVDFTLEAAFVQTPGPGAGAELNP</sequence>
<reference evidence="1" key="1">
    <citation type="submission" date="2006-06" db="EMBL/GenBank/DDBJ databases">
        <title>Complete sequence of chromosome of Chelativorans sp. BNC1.</title>
        <authorList>
            <consortium name="US DOE Joint Genome Institute"/>
            <person name="Copeland A."/>
            <person name="Lucas S."/>
            <person name="Lapidus A."/>
            <person name="Barry K."/>
            <person name="Detter J.C."/>
            <person name="Glavina del Rio T."/>
            <person name="Hammon N."/>
            <person name="Israni S."/>
            <person name="Dalin E."/>
            <person name="Tice H."/>
            <person name="Pitluck S."/>
            <person name="Chertkov O."/>
            <person name="Brettin T."/>
            <person name="Bruce D."/>
            <person name="Han C."/>
            <person name="Tapia R."/>
            <person name="Gilna P."/>
            <person name="Schmutz J."/>
            <person name="Larimer F."/>
            <person name="Land M."/>
            <person name="Hauser L."/>
            <person name="Kyrpides N."/>
            <person name="Mikhailova N."/>
            <person name="Richardson P."/>
        </authorList>
    </citation>
    <scope>NUCLEOTIDE SEQUENCE</scope>
    <source>
        <strain evidence="1">BNC1</strain>
    </source>
</reference>
<dbReference type="STRING" id="266779.Meso_0349"/>
<dbReference type="AlphaFoldDB" id="Q11LH2"/>
<dbReference type="EMBL" id="CP000390">
    <property type="protein sequence ID" value="ABG61753.1"/>
    <property type="molecule type" value="Genomic_DNA"/>
</dbReference>
<evidence type="ECO:0008006" key="2">
    <source>
        <dbReference type="Google" id="ProtNLM"/>
    </source>
</evidence>
<protein>
    <recommendedName>
        <fullName evidence="2">Pyridoxamine 5'-phosphate oxidase putative domain-containing protein</fullName>
    </recommendedName>
</protein>
<name>Q11LH2_CHESB</name>